<dbReference type="InterPro" id="IPR003594">
    <property type="entry name" value="HATPase_dom"/>
</dbReference>
<reference evidence="11 13" key="2">
    <citation type="submission" date="2018-08" db="EMBL/GenBank/DDBJ databases">
        <title>Genomic Encyclopedia of Archaeal and Bacterial Type Strains, Phase II (KMG-II): from individual species to whole genera.</title>
        <authorList>
            <person name="Goeker M."/>
        </authorList>
    </citation>
    <scope>NUCLEOTIDE SEQUENCE [LARGE SCALE GENOMIC DNA]</scope>
    <source>
        <strain evidence="11 13">DSM 2261</strain>
    </source>
</reference>
<dbReference type="AlphaFoldDB" id="A0AAC8TKL3"/>
<name>A0AAC8TKL3_9BACT</name>
<dbReference type="Gene3D" id="3.30.565.10">
    <property type="entry name" value="Histidine kinase-like ATPase, C-terminal domain"/>
    <property type="match status" value="1"/>
</dbReference>
<dbReference type="Pfam" id="PF00072">
    <property type="entry name" value="Response_reg"/>
    <property type="match status" value="1"/>
</dbReference>
<dbReference type="InterPro" id="IPR015943">
    <property type="entry name" value="WD40/YVTN_repeat-like_dom_sf"/>
</dbReference>
<dbReference type="InterPro" id="IPR011006">
    <property type="entry name" value="CheY-like_superfamily"/>
</dbReference>
<dbReference type="EC" id="2.7.13.3" evidence="2"/>
<dbReference type="InterPro" id="IPR011123">
    <property type="entry name" value="Y_Y_Y"/>
</dbReference>
<keyword evidence="6" id="KW-0812">Transmembrane</keyword>
<dbReference type="InterPro" id="IPR001789">
    <property type="entry name" value="Sig_transdc_resp-reg_receiver"/>
</dbReference>
<evidence type="ECO:0000256" key="1">
    <source>
        <dbReference type="ARBA" id="ARBA00000085"/>
    </source>
</evidence>
<dbReference type="PRINTS" id="PR00344">
    <property type="entry name" value="BCTRLSENSOR"/>
</dbReference>
<dbReference type="KEGG" id="age:AA314_09997"/>
<evidence type="ECO:0000256" key="3">
    <source>
        <dbReference type="ARBA" id="ARBA00022553"/>
    </source>
</evidence>
<keyword evidence="13" id="KW-1185">Reference proteome</keyword>
<evidence type="ECO:0000259" key="9">
    <source>
        <dbReference type="PROSITE" id="PS50110"/>
    </source>
</evidence>
<dbReference type="InterPro" id="IPR004358">
    <property type="entry name" value="Sig_transdc_His_kin-like_C"/>
</dbReference>
<evidence type="ECO:0000259" key="8">
    <source>
        <dbReference type="PROSITE" id="PS50109"/>
    </source>
</evidence>
<evidence type="ECO:0000313" key="10">
    <source>
        <dbReference type="EMBL" id="AKJ08371.1"/>
    </source>
</evidence>
<dbReference type="Gene3D" id="3.40.50.2300">
    <property type="match status" value="1"/>
</dbReference>
<evidence type="ECO:0000256" key="4">
    <source>
        <dbReference type="PROSITE-ProRule" id="PRU00169"/>
    </source>
</evidence>
<keyword evidence="6" id="KW-1133">Transmembrane helix</keyword>
<feature type="chain" id="PRO_5041963763" description="histidine kinase" evidence="7">
    <location>
        <begin position="22"/>
        <end position="1206"/>
    </location>
</feature>
<accession>A0AAC8TKL3</accession>
<keyword evidence="5" id="KW-0175">Coiled coil</keyword>
<comment type="catalytic activity">
    <reaction evidence="1">
        <text>ATP + protein L-histidine = ADP + protein N-phospho-L-histidine.</text>
        <dbReference type="EC" id="2.7.13.3"/>
    </reaction>
</comment>
<dbReference type="PANTHER" id="PTHR43547:SF2">
    <property type="entry name" value="HYBRID SIGNAL TRANSDUCTION HISTIDINE KINASE C"/>
    <property type="match status" value="1"/>
</dbReference>
<evidence type="ECO:0000256" key="6">
    <source>
        <dbReference type="SAM" id="Phobius"/>
    </source>
</evidence>
<feature type="domain" description="Response regulatory" evidence="9">
    <location>
        <begin position="1076"/>
        <end position="1194"/>
    </location>
</feature>
<dbReference type="SMART" id="SM00388">
    <property type="entry name" value="HisKA"/>
    <property type="match status" value="1"/>
</dbReference>
<evidence type="ECO:0000313" key="12">
    <source>
        <dbReference type="Proteomes" id="UP000035579"/>
    </source>
</evidence>
<reference evidence="10 12" key="1">
    <citation type="submission" date="2015-05" db="EMBL/GenBank/DDBJ databases">
        <title>Genome assembly of Archangium gephyra DSM 2261.</title>
        <authorList>
            <person name="Sharma G."/>
            <person name="Subramanian S."/>
        </authorList>
    </citation>
    <scope>NUCLEOTIDE SEQUENCE [LARGE SCALE GENOMIC DNA]</scope>
    <source>
        <strain evidence="10 12">DSM 2261</strain>
    </source>
</reference>
<dbReference type="SUPFAM" id="SSF63829">
    <property type="entry name" value="Calcium-dependent phosphotriesterase"/>
    <property type="match status" value="3"/>
</dbReference>
<dbReference type="Pfam" id="PF07495">
    <property type="entry name" value="Y_Y_Y"/>
    <property type="match status" value="1"/>
</dbReference>
<dbReference type="Gene3D" id="2.60.40.10">
    <property type="entry name" value="Immunoglobulins"/>
    <property type="match status" value="1"/>
</dbReference>
<dbReference type="InterPro" id="IPR036097">
    <property type="entry name" value="HisK_dim/P_sf"/>
</dbReference>
<dbReference type="InterPro" id="IPR013783">
    <property type="entry name" value="Ig-like_fold"/>
</dbReference>
<dbReference type="Pfam" id="PF07494">
    <property type="entry name" value="Reg_prop"/>
    <property type="match status" value="7"/>
</dbReference>
<dbReference type="Gene3D" id="1.10.287.130">
    <property type="match status" value="1"/>
</dbReference>
<keyword evidence="6" id="KW-0472">Membrane</keyword>
<keyword evidence="3 4" id="KW-0597">Phosphoprotein</keyword>
<dbReference type="Pfam" id="PF00512">
    <property type="entry name" value="HisKA"/>
    <property type="match status" value="1"/>
</dbReference>
<dbReference type="GO" id="GO:0000155">
    <property type="term" value="F:phosphorelay sensor kinase activity"/>
    <property type="evidence" value="ECO:0007669"/>
    <property type="project" value="InterPro"/>
</dbReference>
<dbReference type="EMBL" id="CP011509">
    <property type="protein sequence ID" value="AKJ08371.1"/>
    <property type="molecule type" value="Genomic_DNA"/>
</dbReference>
<dbReference type="CDD" id="cd00082">
    <property type="entry name" value="HisKA"/>
    <property type="match status" value="1"/>
</dbReference>
<dbReference type="InterPro" id="IPR005467">
    <property type="entry name" value="His_kinase_dom"/>
</dbReference>
<dbReference type="SMART" id="SM00387">
    <property type="entry name" value="HATPase_c"/>
    <property type="match status" value="1"/>
</dbReference>
<evidence type="ECO:0000313" key="13">
    <source>
        <dbReference type="Proteomes" id="UP000256345"/>
    </source>
</evidence>
<dbReference type="SUPFAM" id="SSF47384">
    <property type="entry name" value="Homodimeric domain of signal transducing histidine kinase"/>
    <property type="match status" value="1"/>
</dbReference>
<dbReference type="EMBL" id="QUMU01000039">
    <property type="protein sequence ID" value="REG14190.1"/>
    <property type="molecule type" value="Genomic_DNA"/>
</dbReference>
<dbReference type="SUPFAM" id="SSF52172">
    <property type="entry name" value="CheY-like"/>
    <property type="match status" value="1"/>
</dbReference>
<evidence type="ECO:0000256" key="7">
    <source>
        <dbReference type="SAM" id="SignalP"/>
    </source>
</evidence>
<feature type="transmembrane region" description="Helical" evidence="6">
    <location>
        <begin position="746"/>
        <end position="766"/>
    </location>
</feature>
<feature type="domain" description="Histidine kinase" evidence="8">
    <location>
        <begin position="825"/>
        <end position="1050"/>
    </location>
</feature>
<dbReference type="PROSITE" id="PS50110">
    <property type="entry name" value="RESPONSE_REGULATORY"/>
    <property type="match status" value="1"/>
</dbReference>
<protein>
    <recommendedName>
        <fullName evidence="2">histidine kinase</fullName>
        <ecNumber evidence="2">2.7.13.3</ecNumber>
    </recommendedName>
</protein>
<dbReference type="InterPro" id="IPR011110">
    <property type="entry name" value="Reg_prop"/>
</dbReference>
<feature type="coiled-coil region" evidence="5">
    <location>
        <begin position="782"/>
        <end position="813"/>
    </location>
</feature>
<evidence type="ECO:0000313" key="11">
    <source>
        <dbReference type="EMBL" id="REG14190.1"/>
    </source>
</evidence>
<dbReference type="Proteomes" id="UP000035579">
    <property type="component" value="Chromosome"/>
</dbReference>
<evidence type="ECO:0000256" key="2">
    <source>
        <dbReference type="ARBA" id="ARBA00012438"/>
    </source>
</evidence>
<feature type="signal peptide" evidence="7">
    <location>
        <begin position="1"/>
        <end position="21"/>
    </location>
</feature>
<sequence>MHGPRMLALVMVLGLGASALALDPARRVTQYSHDAWKDAEGLPQNSVYALAQTRDGYLWVATWEGLVRFDGLHFTVYDQRNTPELHDEYIEALAEDVAGTLWVGTARGLVAYREGRFHRVDLKAGPGEVEVDALTPGTDGGMWVGTHDGLFHIRYGESRRHGTEEGLPSVKVHALLRDHAGVLWVGTERGLARLSGEKVEPVRLPGAADRAGVHALLEGHDGTLWVGTEVGLVRFQGDRGRLLTTRDGLPDNKVRALAEDRDGNLWVGTQEGGLMRLFDGAVAVLGPREGLSGTGVLSLLEDREGSLWVGTTSGGLNRLRDAPFVPFGQPEGLGDDLVSVVLEDRQGALWVGAHAGGLTRLKDGELTRFGPAEGLPSGNLRALAEGRDGQLWVGTSSGAYRYDGRSFNRVGLEQGLPDELLFSLFADSRGDVWFGTLTGLSRLREGTFTHFGPEQGGPKEPVVSIAEDAEGTLWFGSFGGLYRLPAGGTFTQYTTADGLAGNRVVDVYADPRGGVWVGSSTGLTLVRGGRFTRFTTAQGLADDAVFRILEDAEGSLWMSCNRGISRVPRHELEEVANGQRARVRPLLFDRRDGMRSAECSGGMFPSGWRTREGRLWFPTLRGLVSVDPAKLVVHRPLAQPRLEEVRVQGRPVPLAGRLMLEPGQRDVEFRFTALSLGDSTRPPLRYRLMGHDEDWVDAEDRRAVSYTHLPPGDYRFMVTAANRDGVWTDPGPVVELTVIPRFHETLWFYALCSLSVAALAMGGYVLRVGRLKRRERWLEARVDERTRELAQANRELDENLRALRQAQSQLVQAGKMVAVGTLAAGVGHEINNPLAYIVSNLDHVSSETAALKKDVPLNAPGRRRLEDMERALSEARHGADRVRRIVQDLKTFSRGDEELRGPVDLHAVLDSAAKLASNELTPRARLVKSYGDSGWVDGNESRLAQVFLNLIINSAQALPEGQAASHEVRLVTRVEGERVVAEVSDTGCGIPPEVIGRIFDPFFTTKPVGVGTGLGLALCHRFITAMGGEIAVESEAGKGTVVRVTLRAAAAPVGQQQFQGVRPMQQEQEGARVRGRVMIVDDDVMVSSALRRTLAREHDVEVVTSSRQALELLKGPKGAEVDVVLCDLMMPDLTGMELHADLVTSAPAVARRMVFVTGGAFTPAARTFMETVQNARVDKPFDPQQLREQVRDWVVKARSGEAGQAA</sequence>
<feature type="modified residue" description="4-aspartylphosphate" evidence="4">
    <location>
        <position position="1127"/>
    </location>
</feature>
<proteinExistence type="predicted"/>
<organism evidence="10 12">
    <name type="scientific">Archangium gephyra</name>
    <dbReference type="NCBI Taxonomy" id="48"/>
    <lineage>
        <taxon>Bacteria</taxon>
        <taxon>Pseudomonadati</taxon>
        <taxon>Myxococcota</taxon>
        <taxon>Myxococcia</taxon>
        <taxon>Myxococcales</taxon>
        <taxon>Cystobacterineae</taxon>
        <taxon>Archangiaceae</taxon>
        <taxon>Archangium</taxon>
    </lineage>
</organism>
<dbReference type="PANTHER" id="PTHR43547">
    <property type="entry name" value="TWO-COMPONENT HISTIDINE KINASE"/>
    <property type="match status" value="1"/>
</dbReference>
<dbReference type="SUPFAM" id="SSF55874">
    <property type="entry name" value="ATPase domain of HSP90 chaperone/DNA topoisomerase II/histidine kinase"/>
    <property type="match status" value="1"/>
</dbReference>
<dbReference type="Pfam" id="PF02518">
    <property type="entry name" value="HATPase_c"/>
    <property type="match status" value="1"/>
</dbReference>
<dbReference type="InterPro" id="IPR003661">
    <property type="entry name" value="HisK_dim/P_dom"/>
</dbReference>
<dbReference type="PROSITE" id="PS50109">
    <property type="entry name" value="HIS_KIN"/>
    <property type="match status" value="1"/>
</dbReference>
<dbReference type="InterPro" id="IPR036890">
    <property type="entry name" value="HATPase_C_sf"/>
</dbReference>
<dbReference type="Gene3D" id="2.130.10.10">
    <property type="entry name" value="YVTN repeat-like/Quinoprotein amine dehydrogenase"/>
    <property type="match status" value="4"/>
</dbReference>
<dbReference type="Proteomes" id="UP000256345">
    <property type="component" value="Unassembled WGS sequence"/>
</dbReference>
<keyword evidence="7" id="KW-0732">Signal</keyword>
<gene>
    <name evidence="10" type="ORF">AA314_09997</name>
    <name evidence="11" type="ORF">ATI61_1392</name>
</gene>
<dbReference type="SMART" id="SM00448">
    <property type="entry name" value="REC"/>
    <property type="match status" value="1"/>
</dbReference>
<evidence type="ECO:0000256" key="5">
    <source>
        <dbReference type="SAM" id="Coils"/>
    </source>
</evidence>